<keyword evidence="6 8" id="KW-0539">Nucleus</keyword>
<evidence type="ECO:0000313" key="12">
    <source>
        <dbReference type="EMBL" id="WAQ95653.1"/>
    </source>
</evidence>
<dbReference type="Proteomes" id="UP001164746">
    <property type="component" value="Chromosome 2"/>
</dbReference>
<feature type="signal peptide" evidence="10">
    <location>
        <begin position="1"/>
        <end position="20"/>
    </location>
</feature>
<evidence type="ECO:0000256" key="8">
    <source>
        <dbReference type="PROSITE-ProRule" id="PRU00089"/>
    </source>
</evidence>
<evidence type="ECO:0000256" key="10">
    <source>
        <dbReference type="SAM" id="SignalP"/>
    </source>
</evidence>
<name>A0ABY7DHV6_MYAAR</name>
<evidence type="ECO:0000256" key="4">
    <source>
        <dbReference type="ARBA" id="ARBA00023159"/>
    </source>
</evidence>
<dbReference type="EMBL" id="CP111013">
    <property type="protein sequence ID" value="WAQ95653.1"/>
    <property type="molecule type" value="Genomic_DNA"/>
</dbReference>
<dbReference type="InterPro" id="IPR047513">
    <property type="entry name" value="FOXJ1"/>
</dbReference>
<dbReference type="InterPro" id="IPR036390">
    <property type="entry name" value="WH_DNA-bd_sf"/>
</dbReference>
<feature type="compositionally biased region" description="Polar residues" evidence="9">
    <location>
        <begin position="699"/>
        <end position="713"/>
    </location>
</feature>
<keyword evidence="13" id="KW-1185">Reference proteome</keyword>
<dbReference type="Pfam" id="PF00250">
    <property type="entry name" value="Forkhead"/>
    <property type="match status" value="2"/>
</dbReference>
<dbReference type="PROSITE" id="PS50039">
    <property type="entry name" value="FORK_HEAD_3"/>
    <property type="match status" value="2"/>
</dbReference>
<feature type="DNA-binding region" description="Fork-head" evidence="8">
    <location>
        <begin position="154"/>
        <end position="248"/>
    </location>
</feature>
<keyword evidence="4" id="KW-0010">Activator</keyword>
<feature type="region of interest" description="Disordered" evidence="9">
    <location>
        <begin position="693"/>
        <end position="713"/>
    </location>
</feature>
<evidence type="ECO:0000256" key="9">
    <source>
        <dbReference type="SAM" id="MobiDB-lite"/>
    </source>
</evidence>
<dbReference type="SUPFAM" id="SSF46785">
    <property type="entry name" value="Winged helix' DNA-binding domain"/>
    <property type="match status" value="2"/>
</dbReference>
<evidence type="ECO:0000256" key="7">
    <source>
        <dbReference type="ARBA" id="ARBA00034770"/>
    </source>
</evidence>
<accession>A0ABY7DHV6</accession>
<dbReference type="CDD" id="cd20023">
    <property type="entry name" value="FH_FOXJ1"/>
    <property type="match status" value="2"/>
</dbReference>
<dbReference type="Gene3D" id="1.10.10.10">
    <property type="entry name" value="Winged helix-like DNA-binding domain superfamily/Winged helix DNA-binding domain"/>
    <property type="match status" value="2"/>
</dbReference>
<evidence type="ECO:0000256" key="3">
    <source>
        <dbReference type="ARBA" id="ARBA00023125"/>
    </source>
</evidence>
<evidence type="ECO:0000313" key="13">
    <source>
        <dbReference type="Proteomes" id="UP001164746"/>
    </source>
</evidence>
<dbReference type="PROSITE" id="PS00657">
    <property type="entry name" value="FORK_HEAD_1"/>
    <property type="match status" value="1"/>
</dbReference>
<dbReference type="InterPro" id="IPR036388">
    <property type="entry name" value="WH-like_DNA-bd_sf"/>
</dbReference>
<feature type="chain" id="PRO_5045268535" evidence="10">
    <location>
        <begin position="21"/>
        <end position="925"/>
    </location>
</feature>
<evidence type="ECO:0000259" key="11">
    <source>
        <dbReference type="PROSITE" id="PS50039"/>
    </source>
</evidence>
<comment type="similarity">
    <text evidence="7">Belongs to the FOXJ1 family.</text>
</comment>
<dbReference type="InterPro" id="IPR030456">
    <property type="entry name" value="TF_fork_head_CS_2"/>
</dbReference>
<protein>
    <submittedName>
        <fullName evidence="12">FXJ1A-like protein</fullName>
    </submittedName>
</protein>
<keyword evidence="10" id="KW-0732">Signal</keyword>
<comment type="subcellular location">
    <subcellularLocation>
        <location evidence="8">Nucleus</location>
    </subcellularLocation>
</comment>
<keyword evidence="1" id="KW-0970">Cilium biogenesis/degradation</keyword>
<gene>
    <name evidence="12" type="ORF">MAR_028343</name>
</gene>
<dbReference type="PRINTS" id="PR00053">
    <property type="entry name" value="FORKHEAD"/>
</dbReference>
<keyword evidence="3 8" id="KW-0238">DNA-binding</keyword>
<feature type="domain" description="Fork-head" evidence="11">
    <location>
        <begin position="602"/>
        <end position="696"/>
    </location>
</feature>
<evidence type="ECO:0000256" key="6">
    <source>
        <dbReference type="ARBA" id="ARBA00023242"/>
    </source>
</evidence>
<sequence length="925" mass="103189">MIDLFLNSLLLEIQLHFANTMYPQAYAVHQHQAQVMMPVLTRDHLALLLRQNWKEKYPMDTCSNGSTNIDDSLTNLNWLQNLNITAPTPPASPGPIFGDYKNIKVNPNSILNVACGPPHTKMFEMRCEPFETPSRISTTLGGDSIDYKTNPYVKAPYSYATLICMAIKETEKSKITLSAIYKWITDNFMYYRSADPSWQNSIRHNLSLNKCFQKVPRRKDEPGKGGFWRINPEYSDLIENGAFKKCRNSHDGQTTNTTSCTTTNTQFSLERVKQEPIDNGYEEIGCSQPTKIRKLDEGNSVLQFGANEEEGNLKGDFNWTSILNQDIEIGGIKIKTEDLIDTNDDAACPIMAMSPPSSDSNSVSELGLDDLLGDTDFSNCGSPFDNKTADCLSLPVFGTGIHSPDWWADSLNSGERGLLQSIEISEAVSGLITPMASPAHESGITVLEILYNSLMLKFQPQFAKTKYPQAYAVHQHQTQVRMPVLTRDHLALRLRQNWMEKYPMDTCSNGGTNLDDSLTSLNWLQNLNILKITTPTPPSSPGPTFGDYKNIKVNPNSILNVACGPPPTKMFEMRFPPPDTPPMTPTTLGGDSIDYKTNPYVKPPYSYATLICMAMKETKKSKITLSAIYNWITDNFMYYRLADPSWQNSIRHNLSLNKCFQKVPRRKDEPGKGGFWRINPEYSDLIENGVFKKRRNSRDGQTTPTTSCSPTNVPFSLKRVKQEPDDSGYEEIGYSQPTKIRRLDDGNSVLHFGASEEEGHLKGDFNWTSILNQDIEIGGIKIKTEDLIDTNDDAASPIMAMSPPSSDSNSVSDFGLDDLLGDTDFSNSGSPLDLQATDCLSLAVVGTGIKAPDWWADSFNGGERGLLQNIENIETRSGLNTPVASPVHESDITGHPWFDRAEINLDTPFDVDNLFDIENIPSPHV</sequence>
<keyword evidence="5" id="KW-0804">Transcription</keyword>
<dbReference type="PANTHER" id="PTHR46805:SF1">
    <property type="entry name" value="FORKHEAD BOX PROTEIN J1"/>
    <property type="match status" value="1"/>
</dbReference>
<feature type="domain" description="Fork-head" evidence="11">
    <location>
        <begin position="154"/>
        <end position="248"/>
    </location>
</feature>
<keyword evidence="2" id="KW-0805">Transcription regulation</keyword>
<evidence type="ECO:0000256" key="5">
    <source>
        <dbReference type="ARBA" id="ARBA00023163"/>
    </source>
</evidence>
<evidence type="ECO:0000256" key="1">
    <source>
        <dbReference type="ARBA" id="ARBA00022794"/>
    </source>
</evidence>
<dbReference type="PANTHER" id="PTHR46805">
    <property type="entry name" value="FORKHEAD BOX PROTEIN J1"/>
    <property type="match status" value="1"/>
</dbReference>
<proteinExistence type="inferred from homology"/>
<dbReference type="InterPro" id="IPR001766">
    <property type="entry name" value="Fork_head_dom"/>
</dbReference>
<organism evidence="12 13">
    <name type="scientific">Mya arenaria</name>
    <name type="common">Soft-shell clam</name>
    <dbReference type="NCBI Taxonomy" id="6604"/>
    <lineage>
        <taxon>Eukaryota</taxon>
        <taxon>Metazoa</taxon>
        <taxon>Spiralia</taxon>
        <taxon>Lophotrochozoa</taxon>
        <taxon>Mollusca</taxon>
        <taxon>Bivalvia</taxon>
        <taxon>Autobranchia</taxon>
        <taxon>Heteroconchia</taxon>
        <taxon>Euheterodonta</taxon>
        <taxon>Imparidentia</taxon>
        <taxon>Neoheterodontei</taxon>
        <taxon>Myida</taxon>
        <taxon>Myoidea</taxon>
        <taxon>Myidae</taxon>
        <taxon>Mya</taxon>
    </lineage>
</organism>
<dbReference type="PROSITE" id="PS00658">
    <property type="entry name" value="FORK_HEAD_2"/>
    <property type="match status" value="2"/>
</dbReference>
<dbReference type="SMART" id="SM00339">
    <property type="entry name" value="FH"/>
    <property type="match status" value="2"/>
</dbReference>
<dbReference type="InterPro" id="IPR018122">
    <property type="entry name" value="TF_fork_head_CS_1"/>
</dbReference>
<feature type="DNA-binding region" description="Fork-head" evidence="8">
    <location>
        <begin position="602"/>
        <end position="696"/>
    </location>
</feature>
<dbReference type="InterPro" id="IPR047512">
    <property type="entry name" value="FH_FOXJ1"/>
</dbReference>
<evidence type="ECO:0000256" key="2">
    <source>
        <dbReference type="ARBA" id="ARBA00023015"/>
    </source>
</evidence>
<reference evidence="12" key="1">
    <citation type="submission" date="2022-11" db="EMBL/GenBank/DDBJ databases">
        <title>Centuries of genome instability and evolution in soft-shell clam transmissible cancer (bioRxiv).</title>
        <authorList>
            <person name="Hart S.F.M."/>
            <person name="Yonemitsu M.A."/>
            <person name="Giersch R.M."/>
            <person name="Beal B.F."/>
            <person name="Arriagada G."/>
            <person name="Davis B.W."/>
            <person name="Ostrander E.A."/>
            <person name="Goff S.P."/>
            <person name="Metzger M.J."/>
        </authorList>
    </citation>
    <scope>NUCLEOTIDE SEQUENCE</scope>
    <source>
        <strain evidence="12">MELC-2E11</strain>
        <tissue evidence="12">Siphon/mantle</tissue>
    </source>
</reference>